<gene>
    <name evidence="2" type="ORF">GDO86_001324</name>
</gene>
<feature type="coiled-coil region" evidence="1">
    <location>
        <begin position="173"/>
        <end position="249"/>
    </location>
</feature>
<dbReference type="OrthoDB" id="287623at2759"/>
<evidence type="ECO:0008006" key="4">
    <source>
        <dbReference type="Google" id="ProtNLM"/>
    </source>
</evidence>
<keyword evidence="1" id="KW-0175">Coiled coil</keyword>
<proteinExistence type="predicted"/>
<protein>
    <recommendedName>
        <fullName evidence="4">Coiled-coil domain-containing protein 171</fullName>
    </recommendedName>
</protein>
<feature type="coiled-coil region" evidence="1">
    <location>
        <begin position="430"/>
        <end position="457"/>
    </location>
</feature>
<comment type="caution">
    <text evidence="2">The sequence shown here is derived from an EMBL/GenBank/DDBJ whole genome shotgun (WGS) entry which is preliminary data.</text>
</comment>
<dbReference type="Proteomes" id="UP000812440">
    <property type="component" value="Chromosome 1"/>
</dbReference>
<evidence type="ECO:0000313" key="2">
    <source>
        <dbReference type="EMBL" id="KAG8455058.1"/>
    </source>
</evidence>
<keyword evidence="3" id="KW-1185">Reference proteome</keyword>
<dbReference type="AlphaFoldDB" id="A0A8T2KE91"/>
<dbReference type="PANTHER" id="PTHR47899">
    <property type="entry name" value="COILED-COIL DOMAIN-CONTAINING PROTEIN 171"/>
    <property type="match status" value="1"/>
</dbReference>
<feature type="coiled-coil region" evidence="1">
    <location>
        <begin position="915"/>
        <end position="942"/>
    </location>
</feature>
<feature type="non-terminal residue" evidence="2">
    <location>
        <position position="1037"/>
    </location>
</feature>
<name>A0A8T2KE91_9PIPI</name>
<accession>A0A8T2KE91</accession>
<organism evidence="2 3">
    <name type="scientific">Hymenochirus boettgeri</name>
    <name type="common">Congo dwarf clawed frog</name>
    <dbReference type="NCBI Taxonomy" id="247094"/>
    <lineage>
        <taxon>Eukaryota</taxon>
        <taxon>Metazoa</taxon>
        <taxon>Chordata</taxon>
        <taxon>Craniata</taxon>
        <taxon>Vertebrata</taxon>
        <taxon>Euteleostomi</taxon>
        <taxon>Amphibia</taxon>
        <taxon>Batrachia</taxon>
        <taxon>Anura</taxon>
        <taxon>Pipoidea</taxon>
        <taxon>Pipidae</taxon>
        <taxon>Pipinae</taxon>
        <taxon>Hymenochirus</taxon>
    </lineage>
</organism>
<dbReference type="InterPro" id="IPR038820">
    <property type="entry name" value="CCDC171"/>
</dbReference>
<sequence length="1037" mass="120175">MAKMTCVSQNQSTDNEVKRAQISSLEKEDHLFLSNSDFQYKLNIAKNELVEQAAKHNKELCVYENQFSKLRLQAEQREAIRQNLEYELAVAKKECRIVKMALEEEKANSARIESQFKVQIDELQQKMSNVENVFQTAQHCWQEAQETFESKLQNRDKIIQNCIKEQEDLAFEKSKLEILLQKEKMTMKEMNAKISKIESECNNYLEKIKYQKAELENVSDREKKLHLELQEADQKMKHLEKNVEAERAAHLESKFSSEVIQLRIQDLEESLQVQKASFAQTASDLDTMKKQFNEMEAAYYSERRRAEELDEKIKKCKQDFEVSLTKMKSEIVQKNRIITEMSGKQNDMENSCITMEQELAMAKKQQFSIEETHKETKRELQSLVGSFHMSRQSTSEVLSDRFSPANSAVLIDTLRHILTDYKTRLKDSTNKKSRSDLEVAEKELNILRTKCRDQEIQVSVLKMNLDNSRNGWEKERLRALECENEFRMVARDYQTDTKEKLTFLHSLYQSLVAGCVLIKKPAGMLDKFSWQELCIVLEENVAHLISDLNHTNDKVSHLEAICRTKTEVMKDLQQNYEDSLGKLAEEMKGKENRWLKERRDLEQHYILLLQEAESRSRKFQTIADKAKDTIAILEKTKDQMALENVHIKNLLINTEKDHKSLLAACALMVGALYPLYSRACLLRTQKHFLENQVNICLQVNNEIQMLVEMLSENEEKYPNAAKMSKKQCKGILRFRIAVIVVLAVNRLFHFGRSCTSLFTWRESSVIGTGILVCTGCTKDLKKIPSKQCEQMHYQEVLNWFTSSDLLAAVVSSMTELLGVLNKTDLESQSQSSVIQNAAKKSFSKLMKKLSNVMENETFYFKRTVSYADPDSLLCRLAVGFQRISNKHSDFKVANTSSVMKLCEAKLKLHKKDQYLHHMSRKLVQLEQDKHRLEDSIRDAENALGMAAKDQMSLASSTRNEFPLQLPKLHLEIFSAEELFGRPEFVACQNVVKHFTQVYDFACIRAASLEKEIECHRNHIEALKSELKTVCLRESLSL</sequence>
<evidence type="ECO:0000313" key="3">
    <source>
        <dbReference type="Proteomes" id="UP000812440"/>
    </source>
</evidence>
<reference evidence="2" key="1">
    <citation type="thesis" date="2020" institute="ProQuest LLC" country="789 East Eisenhower Parkway, Ann Arbor, MI, USA">
        <title>Comparative Genomics and Chromosome Evolution.</title>
        <authorList>
            <person name="Mudd A.B."/>
        </authorList>
    </citation>
    <scope>NUCLEOTIDE SEQUENCE</scope>
    <source>
        <strain evidence="2">Female2</strain>
        <tissue evidence="2">Blood</tissue>
    </source>
</reference>
<evidence type="ECO:0000256" key="1">
    <source>
        <dbReference type="SAM" id="Coils"/>
    </source>
</evidence>
<dbReference type="EMBL" id="JAACNH010000001">
    <property type="protein sequence ID" value="KAG8455058.1"/>
    <property type="molecule type" value="Genomic_DNA"/>
</dbReference>
<dbReference type="PANTHER" id="PTHR47899:SF1">
    <property type="entry name" value="COILED-COIL DOMAIN-CONTAINING PROTEIN 171"/>
    <property type="match status" value="1"/>
</dbReference>
<feature type="coiled-coil region" evidence="1">
    <location>
        <begin position="74"/>
        <end position="133"/>
    </location>
</feature>